<gene>
    <name evidence="2" type="ORF">DFJ66_5748</name>
</gene>
<dbReference type="InterPro" id="IPR051910">
    <property type="entry name" value="ComF/GntX_DNA_util-trans"/>
</dbReference>
<proteinExistence type="inferred from homology"/>
<name>A0A495XEJ5_9PSEU</name>
<evidence type="ECO:0000313" key="2">
    <source>
        <dbReference type="EMBL" id="RKT72437.1"/>
    </source>
</evidence>
<dbReference type="AlphaFoldDB" id="A0A495XEJ5"/>
<dbReference type="CDD" id="cd06223">
    <property type="entry name" value="PRTases_typeI"/>
    <property type="match status" value="1"/>
</dbReference>
<dbReference type="Gene3D" id="3.40.50.2020">
    <property type="match status" value="1"/>
</dbReference>
<keyword evidence="3" id="KW-1185">Reference proteome</keyword>
<dbReference type="EMBL" id="RBXR01000001">
    <property type="protein sequence ID" value="RKT72437.1"/>
    <property type="molecule type" value="Genomic_DNA"/>
</dbReference>
<dbReference type="PANTHER" id="PTHR47505:SF1">
    <property type="entry name" value="DNA UTILIZATION PROTEIN YHGH"/>
    <property type="match status" value="1"/>
</dbReference>
<dbReference type="InterPro" id="IPR029057">
    <property type="entry name" value="PRTase-like"/>
</dbReference>
<reference evidence="2 3" key="1">
    <citation type="submission" date="2018-10" db="EMBL/GenBank/DDBJ databases">
        <title>Sequencing the genomes of 1000 actinobacteria strains.</title>
        <authorList>
            <person name="Klenk H.-P."/>
        </authorList>
    </citation>
    <scope>NUCLEOTIDE SEQUENCE [LARGE SCALE GENOMIC DNA]</scope>
    <source>
        <strain evidence="2 3">DSM 43911</strain>
    </source>
</reference>
<sequence length="212" mass="21734">MLINLLFPPRCAGCRAEGPLCCPRCLGAFGPPLPVPVSGKGPPVFALSHYAGTGRELVLAFKERGRRELATVFGALVAEALPALPGVRPDEFGKWWLVPAPSRRAAARRRGGSHLVGIARASGASVAPILAFARGVRDSVGLDAAARRANLSGRVRLRRSGLPPPGTAVVLLDDVVTTGATASACGAVLAAAGFRVSAVLTLTAARSTHPPG</sequence>
<evidence type="ECO:0000313" key="3">
    <source>
        <dbReference type="Proteomes" id="UP000272729"/>
    </source>
</evidence>
<comment type="caution">
    <text evidence="2">The sequence shown here is derived from an EMBL/GenBank/DDBJ whole genome shotgun (WGS) entry which is preliminary data.</text>
</comment>
<protein>
    <submittedName>
        <fullName evidence="2">Putative amidophosphoribosyltransferase</fullName>
    </submittedName>
</protein>
<dbReference type="PANTHER" id="PTHR47505">
    <property type="entry name" value="DNA UTILIZATION PROTEIN YHGH"/>
    <property type="match status" value="1"/>
</dbReference>
<dbReference type="SUPFAM" id="SSF53271">
    <property type="entry name" value="PRTase-like"/>
    <property type="match status" value="1"/>
</dbReference>
<comment type="similarity">
    <text evidence="1">Belongs to the ComF/GntX family.</text>
</comment>
<accession>A0A495XEJ5</accession>
<organism evidence="2 3">
    <name type="scientific">Saccharothrix variisporea</name>
    <dbReference type="NCBI Taxonomy" id="543527"/>
    <lineage>
        <taxon>Bacteria</taxon>
        <taxon>Bacillati</taxon>
        <taxon>Actinomycetota</taxon>
        <taxon>Actinomycetes</taxon>
        <taxon>Pseudonocardiales</taxon>
        <taxon>Pseudonocardiaceae</taxon>
        <taxon>Saccharothrix</taxon>
    </lineage>
</organism>
<keyword evidence="2" id="KW-0328">Glycosyltransferase</keyword>
<dbReference type="InterPro" id="IPR000836">
    <property type="entry name" value="PRTase_dom"/>
</dbReference>
<dbReference type="OrthoDB" id="5244859at2"/>
<dbReference type="Proteomes" id="UP000272729">
    <property type="component" value="Unassembled WGS sequence"/>
</dbReference>
<keyword evidence="2" id="KW-0808">Transferase</keyword>
<dbReference type="GO" id="GO:0016757">
    <property type="term" value="F:glycosyltransferase activity"/>
    <property type="evidence" value="ECO:0007669"/>
    <property type="project" value="UniProtKB-KW"/>
</dbReference>
<evidence type="ECO:0000256" key="1">
    <source>
        <dbReference type="ARBA" id="ARBA00008007"/>
    </source>
</evidence>